<name>A0A1W1CTB9_9ZZZZ</name>
<sequence length="154" mass="17073">MIQKLLLAGLVALALAGCENNKSVFIERIKTKNDMPTAIAKLRAALKSKGLTYVETIDHAKNARKFGLRLKPETVIVFGNPEIGTKLMTCNPSMGLDLPLRMLFITNYEGETSILYTNPEYWSLKHNIKDKTCLAIVRQAHAAMQELAEKAAAK</sequence>
<dbReference type="Gene3D" id="3.30.310.70">
    <property type="entry name" value="TT1751-like domain"/>
    <property type="match status" value="1"/>
</dbReference>
<dbReference type="PANTHER" id="PTHR38342:SF2">
    <property type="entry name" value="INNER MEMBRANE OR EXPORTED"/>
    <property type="match status" value="1"/>
</dbReference>
<proteinExistence type="predicted"/>
<organism evidence="2">
    <name type="scientific">hydrothermal vent metagenome</name>
    <dbReference type="NCBI Taxonomy" id="652676"/>
    <lineage>
        <taxon>unclassified sequences</taxon>
        <taxon>metagenomes</taxon>
        <taxon>ecological metagenomes</taxon>
    </lineage>
</organism>
<evidence type="ECO:0000313" key="2">
    <source>
        <dbReference type="EMBL" id="SFV69118.1"/>
    </source>
</evidence>
<dbReference type="CDD" id="cd14797">
    <property type="entry name" value="DUF302"/>
    <property type="match status" value="1"/>
</dbReference>
<dbReference type="EMBL" id="FPHL01000057">
    <property type="protein sequence ID" value="SFV69118.1"/>
    <property type="molecule type" value="Genomic_DNA"/>
</dbReference>
<accession>A0A1W1CTB9</accession>
<gene>
    <name evidence="2" type="ORF">MNB_SV-10-1244</name>
</gene>
<feature type="domain" description="DUF302" evidence="1">
    <location>
        <begin position="57"/>
        <end position="119"/>
    </location>
</feature>
<dbReference type="Pfam" id="PF03625">
    <property type="entry name" value="DUF302"/>
    <property type="match status" value="1"/>
</dbReference>
<dbReference type="InterPro" id="IPR005180">
    <property type="entry name" value="DUF302"/>
</dbReference>
<protein>
    <submittedName>
        <fullName evidence="2">Putative inner membrane or exported protein</fullName>
    </submittedName>
</protein>
<reference evidence="2" key="1">
    <citation type="submission" date="2016-10" db="EMBL/GenBank/DDBJ databases">
        <authorList>
            <person name="de Groot N.N."/>
        </authorList>
    </citation>
    <scope>NUCLEOTIDE SEQUENCE</scope>
</reference>
<dbReference type="SUPFAM" id="SSF103247">
    <property type="entry name" value="TT1751-like"/>
    <property type="match status" value="1"/>
</dbReference>
<dbReference type="PROSITE" id="PS51257">
    <property type="entry name" value="PROKAR_LIPOPROTEIN"/>
    <property type="match status" value="1"/>
</dbReference>
<dbReference type="PANTHER" id="PTHR38342">
    <property type="entry name" value="SLR5037 PROTEIN"/>
    <property type="match status" value="1"/>
</dbReference>
<dbReference type="AlphaFoldDB" id="A0A1W1CTB9"/>
<evidence type="ECO:0000259" key="1">
    <source>
        <dbReference type="Pfam" id="PF03625"/>
    </source>
</evidence>
<dbReference type="InterPro" id="IPR035923">
    <property type="entry name" value="TT1751-like_sf"/>
</dbReference>